<reference evidence="1 2" key="1">
    <citation type="submission" date="2018-08" db="EMBL/GenBank/DDBJ databases">
        <title>Genomic investigation of the strawberry pathogen Phytophthora fragariae indicates pathogenicity is determined by transcriptional variation in three key races.</title>
        <authorList>
            <person name="Adams T.M."/>
            <person name="Armitage A.D."/>
            <person name="Sobczyk M.K."/>
            <person name="Bates H.J."/>
            <person name="Dunwell J.M."/>
            <person name="Nellist C.F."/>
            <person name="Harrison R.J."/>
        </authorList>
    </citation>
    <scope>NUCLEOTIDE SEQUENCE [LARGE SCALE GENOMIC DNA]</scope>
    <source>
        <strain evidence="1 2">NOV-71</strain>
    </source>
</reference>
<evidence type="ECO:0000313" key="1">
    <source>
        <dbReference type="EMBL" id="KAE9069715.1"/>
    </source>
</evidence>
<dbReference type="EMBL" id="QXFZ01003336">
    <property type="protein sequence ID" value="KAE9069715.1"/>
    <property type="molecule type" value="Genomic_DNA"/>
</dbReference>
<comment type="caution">
    <text evidence="1">The sequence shown here is derived from an EMBL/GenBank/DDBJ whole genome shotgun (WGS) entry which is preliminary data.</text>
</comment>
<name>A0A6A3Q6G8_9STRA</name>
<accession>A0A6A3Q6G8</accession>
<proteinExistence type="predicted"/>
<dbReference type="AlphaFoldDB" id="A0A6A3Q6G8"/>
<evidence type="ECO:0000313" key="2">
    <source>
        <dbReference type="Proteomes" id="UP000441208"/>
    </source>
</evidence>
<gene>
    <name evidence="1" type="ORF">PF007_g27215</name>
</gene>
<organism evidence="1 2">
    <name type="scientific">Phytophthora fragariae</name>
    <dbReference type="NCBI Taxonomy" id="53985"/>
    <lineage>
        <taxon>Eukaryota</taxon>
        <taxon>Sar</taxon>
        <taxon>Stramenopiles</taxon>
        <taxon>Oomycota</taxon>
        <taxon>Peronosporomycetes</taxon>
        <taxon>Peronosporales</taxon>
        <taxon>Peronosporaceae</taxon>
        <taxon>Phytophthora</taxon>
    </lineage>
</organism>
<dbReference type="Proteomes" id="UP000441208">
    <property type="component" value="Unassembled WGS sequence"/>
</dbReference>
<protein>
    <submittedName>
        <fullName evidence="1">Uncharacterized protein</fullName>
    </submittedName>
</protein>
<sequence length="74" mass="7934">MPPTFPGTGQSPRPDVCRPRRTRSWAWAAILVIAEAWAARSVRVLAKSTSARVKSAGTLRSVDASSKQGVHSFG</sequence>